<feature type="transmembrane region" description="Helical" evidence="8">
    <location>
        <begin position="329"/>
        <end position="349"/>
    </location>
</feature>
<dbReference type="InterPro" id="IPR003804">
    <property type="entry name" value="Lactate_perm"/>
</dbReference>
<dbReference type="EMBL" id="DVHI01000031">
    <property type="protein sequence ID" value="HIR62379.1"/>
    <property type="molecule type" value="Genomic_DNA"/>
</dbReference>
<feature type="transmembrane region" description="Helical" evidence="8">
    <location>
        <begin position="143"/>
        <end position="164"/>
    </location>
</feature>
<reference evidence="9" key="1">
    <citation type="submission" date="2020-10" db="EMBL/GenBank/DDBJ databases">
        <authorList>
            <person name="Gilroy R."/>
        </authorList>
    </citation>
    <scope>NUCLEOTIDE SEQUENCE</scope>
    <source>
        <strain evidence="9">ChiHjej13B12-12457</strain>
    </source>
</reference>
<protein>
    <recommendedName>
        <fullName evidence="8">L-lactate permease</fullName>
    </recommendedName>
</protein>
<name>A0A9D1J6Q5_9BACT</name>
<feature type="transmembrane region" description="Helical" evidence="8">
    <location>
        <begin position="117"/>
        <end position="136"/>
    </location>
</feature>
<evidence type="ECO:0000313" key="9">
    <source>
        <dbReference type="EMBL" id="HIR62379.1"/>
    </source>
</evidence>
<comment type="caution">
    <text evidence="9">The sequence shown here is derived from an EMBL/GenBank/DDBJ whole genome shotgun (WGS) entry which is preliminary data.</text>
</comment>
<evidence type="ECO:0000256" key="2">
    <source>
        <dbReference type="ARBA" id="ARBA00010100"/>
    </source>
</evidence>
<dbReference type="Proteomes" id="UP000886744">
    <property type="component" value="Unassembled WGS sequence"/>
</dbReference>
<feature type="transmembrane region" description="Helical" evidence="8">
    <location>
        <begin position="27"/>
        <end position="43"/>
    </location>
</feature>
<feature type="transmembrane region" description="Helical" evidence="8">
    <location>
        <begin position="370"/>
        <end position="396"/>
    </location>
</feature>
<feature type="transmembrane region" description="Helical" evidence="8">
    <location>
        <begin position="402"/>
        <end position="421"/>
    </location>
</feature>
<accession>A0A9D1J6Q5</accession>
<feature type="transmembrane region" description="Helical" evidence="8">
    <location>
        <begin position="55"/>
        <end position="76"/>
    </location>
</feature>
<keyword evidence="6 8" id="KW-1133">Transmembrane helix</keyword>
<keyword evidence="5 8" id="KW-0812">Transmembrane</keyword>
<feature type="transmembrane region" description="Helical" evidence="8">
    <location>
        <begin position="280"/>
        <end position="300"/>
    </location>
</feature>
<proteinExistence type="inferred from homology"/>
<feature type="transmembrane region" description="Helical" evidence="8">
    <location>
        <begin position="210"/>
        <end position="231"/>
    </location>
</feature>
<reference evidence="9" key="2">
    <citation type="journal article" date="2021" name="PeerJ">
        <title>Extensive microbial diversity within the chicken gut microbiome revealed by metagenomics and culture.</title>
        <authorList>
            <person name="Gilroy R."/>
            <person name="Ravi A."/>
            <person name="Getino M."/>
            <person name="Pursley I."/>
            <person name="Horton D.L."/>
            <person name="Alikhan N.F."/>
            <person name="Baker D."/>
            <person name="Gharbi K."/>
            <person name="Hall N."/>
            <person name="Watson M."/>
            <person name="Adriaenssens E.M."/>
            <person name="Foster-Nyarko E."/>
            <person name="Jarju S."/>
            <person name="Secka A."/>
            <person name="Antonio M."/>
            <person name="Oren A."/>
            <person name="Chaudhuri R.R."/>
            <person name="La Ragione R."/>
            <person name="Hildebrand F."/>
            <person name="Pallen M.J."/>
        </authorList>
    </citation>
    <scope>NUCLEOTIDE SEQUENCE</scope>
    <source>
        <strain evidence="9">ChiHjej13B12-12457</strain>
    </source>
</reference>
<comment type="similarity">
    <text evidence="2 8">Belongs to the lactate permease family.</text>
</comment>
<dbReference type="PANTHER" id="PTHR30003">
    <property type="entry name" value="L-LACTATE PERMEASE"/>
    <property type="match status" value="1"/>
</dbReference>
<dbReference type="NCBIfam" id="TIGR00795">
    <property type="entry name" value="lctP"/>
    <property type="match status" value="1"/>
</dbReference>
<evidence type="ECO:0000256" key="8">
    <source>
        <dbReference type="RuleBase" id="RU365092"/>
    </source>
</evidence>
<dbReference type="AlphaFoldDB" id="A0A9D1J6Q5"/>
<dbReference type="GO" id="GO:0005886">
    <property type="term" value="C:plasma membrane"/>
    <property type="evidence" value="ECO:0007669"/>
    <property type="project" value="UniProtKB-SubCell"/>
</dbReference>
<organism evidence="9 10">
    <name type="scientific">Candidatus Coprenecus avistercoris</name>
    <dbReference type="NCBI Taxonomy" id="2840730"/>
    <lineage>
        <taxon>Bacteria</taxon>
        <taxon>Pseudomonadati</taxon>
        <taxon>Bacteroidota</taxon>
        <taxon>Bacteroidia</taxon>
        <taxon>Bacteroidales</taxon>
        <taxon>Rikenellaceae</taxon>
        <taxon>Rikenellaceae incertae sedis</taxon>
        <taxon>Candidatus Coprenecus</taxon>
    </lineage>
</organism>
<evidence type="ECO:0000256" key="5">
    <source>
        <dbReference type="ARBA" id="ARBA00022692"/>
    </source>
</evidence>
<evidence type="ECO:0000256" key="4">
    <source>
        <dbReference type="ARBA" id="ARBA00022475"/>
    </source>
</evidence>
<evidence type="ECO:0000313" key="10">
    <source>
        <dbReference type="Proteomes" id="UP000886744"/>
    </source>
</evidence>
<evidence type="ECO:0000256" key="1">
    <source>
        <dbReference type="ARBA" id="ARBA00004651"/>
    </source>
</evidence>
<keyword evidence="7 8" id="KW-0472">Membrane</keyword>
<evidence type="ECO:0000256" key="6">
    <source>
        <dbReference type="ARBA" id="ARBA00022989"/>
    </source>
</evidence>
<dbReference type="GO" id="GO:0015295">
    <property type="term" value="F:solute:proton symporter activity"/>
    <property type="evidence" value="ECO:0007669"/>
    <property type="project" value="TreeGrafter"/>
</dbReference>
<evidence type="ECO:0000256" key="7">
    <source>
        <dbReference type="ARBA" id="ARBA00023136"/>
    </source>
</evidence>
<comment type="subcellular location">
    <subcellularLocation>
        <location evidence="1 8">Cell membrane</location>
        <topology evidence="1 8">Multi-pass membrane protein</topology>
    </subcellularLocation>
</comment>
<sequence>MDVLLALLPILTLIVLMGVFKVPGDRSSLITLIVTIVIAVWYFGQPLQQTGLSFFYGALKALVPILLIILMAIYSYNVLLHTGKIEVLKAQFSSISSNKCIQVLLITWGFGGLLEGMAGFGTAVAIPAAILISLGFKPVFSALVSLIANSVPTAFGAVGVPVIVLAQETSLDVMKVAPAVVAQLAVTMILVPIVIAQLTVPGKKALPRNILIGTVIGAVSLAVQYLAARYIGPETPAILGSVAAIAVIILLGRILDRRTARNSGTNTTPSTHRHSTKEILQAWAVYALIMLLILLTSPLLPLKDILAPVAETSIGFNIGGETRTWSVQWLVQGGLLLFIGSFAGGLLQGGKAGGLLRLLWKSTVQLKKTFITVICLVGFSSIMETSGMINTLAVALATATGALYPLFAPAIGAIGTFLTGSDTSANILFGKLQAGVAEHIGADPVWISASNTAGATGGKIISPQSIAIATSACGQQGQEGRILKAALLYAIGYVVITGIVVYIFAY</sequence>
<feature type="transmembrane region" description="Helical" evidence="8">
    <location>
        <begin position="237"/>
        <end position="255"/>
    </location>
</feature>
<gene>
    <name evidence="9" type="ORF">IAC94_02495</name>
</gene>
<dbReference type="GO" id="GO:0015129">
    <property type="term" value="F:lactate transmembrane transporter activity"/>
    <property type="evidence" value="ECO:0007669"/>
    <property type="project" value="UniProtKB-UniRule"/>
</dbReference>
<evidence type="ECO:0000256" key="3">
    <source>
        <dbReference type="ARBA" id="ARBA00022448"/>
    </source>
</evidence>
<dbReference type="Pfam" id="PF02652">
    <property type="entry name" value="Lactate_perm"/>
    <property type="match status" value="1"/>
</dbReference>
<keyword evidence="4 8" id="KW-1003">Cell membrane</keyword>
<comment type="function">
    <text evidence="8">Uptake of L-lactate across the membrane. Can also transport D-lactate and glycolate.</text>
</comment>
<dbReference type="PANTHER" id="PTHR30003:SF0">
    <property type="entry name" value="GLYCOLATE PERMEASE GLCA-RELATED"/>
    <property type="match status" value="1"/>
</dbReference>
<feature type="transmembrane region" description="Helical" evidence="8">
    <location>
        <begin position="176"/>
        <end position="198"/>
    </location>
</feature>
<feature type="transmembrane region" description="Helical" evidence="8">
    <location>
        <begin position="486"/>
        <end position="505"/>
    </location>
</feature>
<keyword evidence="3 8" id="KW-0813">Transport</keyword>